<evidence type="ECO:0000313" key="3">
    <source>
        <dbReference type="EMBL" id="ADQ08188.1"/>
    </source>
</evidence>
<dbReference type="NCBIfam" id="TIGR01908">
    <property type="entry name" value="cas_CXXC_CXXC"/>
    <property type="match status" value="1"/>
</dbReference>
<dbReference type="Pfam" id="PF09706">
    <property type="entry name" value="Cas_CXXC_CXXC"/>
    <property type="match status" value="1"/>
</dbReference>
<dbReference type="InterPro" id="IPR019121">
    <property type="entry name" value="CRISPR-assoc_CXXC-CXXC_dom"/>
</dbReference>
<feature type="domain" description="CRISPR-associated protein CXXC-CXXC" evidence="2">
    <location>
        <begin position="278"/>
        <end position="341"/>
    </location>
</feature>
<dbReference type="InterPro" id="IPR010180">
    <property type="entry name" value="CRISPR-assoc_prot_CXXC-CXXC"/>
</dbReference>
<organism evidence="3 4">
    <name type="scientific">Caldicellulosiruptor hydrothermalis (strain DSM 18901 / VKM B-2411 / 108)</name>
    <dbReference type="NCBI Taxonomy" id="632292"/>
    <lineage>
        <taxon>Bacteria</taxon>
        <taxon>Bacillati</taxon>
        <taxon>Bacillota</taxon>
        <taxon>Bacillota incertae sedis</taxon>
        <taxon>Caldicellulosiruptorales</taxon>
        <taxon>Caldicellulosiruptoraceae</taxon>
        <taxon>Caldicellulosiruptor</taxon>
    </lineage>
</organism>
<gene>
    <name evidence="3" type="ordered locus">Calhy_2494</name>
</gene>
<protein>
    <submittedName>
        <fullName evidence="3">CRISPR-associated CXXC_CXXC protein Cst1</fullName>
    </submittedName>
</protein>
<dbReference type="KEGG" id="chd:Calhy_2494"/>
<proteinExistence type="predicted"/>
<sequence length="636" mass="74570">MVERVYLGDWAYNAGIIGFIEIMLDGEDIASQNIITVGPNYIEFDINSLQGFSDKFFKKAYQRYPRTDELIDLGNKLLQKLKDNEFDKNLKQEVSNFKKRVDGFSKLKQLADTQNIALPRNFSKDDAEQYVTQIIGLLNENKQEFIEYDVKTYLATISSIYGQKSFLQNENSIEKFIKKGEKLLDELKNKKLHKDIERKISKFLQEAEELTEKISKYYNSENIQISEMQVNSEGIPDTERFEEFIKNIINILKYLPEKSKFVFYNDFEGPIIERTNKQDKHHTCIFCGLRPAKKDALLDTGLVSFLGANKDNKNFFWNFKPQLPICEICELIYFCIFAGLTEFRIGQNKKQTKKFYFVDRNTSVLELYKTNKLFMEMMSREENILKEKGILNFINDYLLLKLKEESKFRLANVMFIEIDLTSSVTPKLYGFSITKQKAEFINSNFDIFEKITGSFINFKDNNIYPFSEFMQRFLNNTLSFQFLSFLEGQYLSSKKPNSKINTNLSPHRLQMYNILTYKYLKSIKRGGELMDEKWLWKMYFFGQELKKKFLASKAENKITSLAYRLISALRIGDVNTFMNLIIRTYMSYNMEVPALFVSCINDRDNFCALGYSFVNGLLGSEKDEKVENSEEVVDNE</sequence>
<name>E4Q9T3_CALH1</name>
<accession>E4Q9T3</accession>
<dbReference type="RefSeq" id="WP_013404326.1">
    <property type="nucleotide sequence ID" value="NC_014652.1"/>
</dbReference>
<keyword evidence="4" id="KW-1185">Reference proteome</keyword>
<dbReference type="EMBL" id="CP002219">
    <property type="protein sequence ID" value="ADQ08188.1"/>
    <property type="molecule type" value="Genomic_DNA"/>
</dbReference>
<keyword evidence="1" id="KW-0175">Coiled coil</keyword>
<dbReference type="Proteomes" id="UP000006890">
    <property type="component" value="Chromosome"/>
</dbReference>
<evidence type="ECO:0000256" key="1">
    <source>
        <dbReference type="SAM" id="Coils"/>
    </source>
</evidence>
<dbReference type="HOGENOM" id="CLU_038670_0_0_9"/>
<reference evidence="3 4" key="2">
    <citation type="journal article" date="2011" name="J. Bacteriol.">
        <title>Complete genome sequences for the anaerobic, extremely thermophilic plant biomass-degrading bacteria Caldicellulosiruptor hydrothermalis, Caldicellulosiruptor kristjanssonii, Caldicellulosiruptor kronotskyensis, Caldicellulosiruptor owensenis, and Caldicellulosiruptor lactoaceticus.</title>
        <authorList>
            <person name="Blumer-Schuette S.E."/>
            <person name="Ozdemir I."/>
            <person name="Mistry D."/>
            <person name="Lucas S."/>
            <person name="Lapidus A."/>
            <person name="Cheng J.F."/>
            <person name="Goodwin L.A."/>
            <person name="Pitluck S."/>
            <person name="Land M.L."/>
            <person name="Hauser L.J."/>
            <person name="Woyke T."/>
            <person name="Mikhailova N."/>
            <person name="Pati A."/>
            <person name="Kyrpides N.C."/>
            <person name="Ivanova N."/>
            <person name="Detter J.C."/>
            <person name="Walston-Davenport K."/>
            <person name="Han S."/>
            <person name="Adams M.W."/>
            <person name="Kelly R.M."/>
        </authorList>
    </citation>
    <scope>NUCLEOTIDE SEQUENCE [LARGE SCALE GENOMIC DNA]</scope>
    <source>
        <strain evidence="4">DSM 18901 / VKM B-2411 / 108</strain>
    </source>
</reference>
<reference key="1">
    <citation type="submission" date="2010-09" db="EMBL/GenBank/DDBJ databases">
        <title>Complete sequence of Caldicellulosiruptor hydrothermalis 108.</title>
        <authorList>
            <consortium name="US DOE Joint Genome Institute"/>
            <person name="Lucas S."/>
            <person name="Copeland A."/>
            <person name="Lapidus A."/>
            <person name="Cheng J.-F."/>
            <person name="Bruce D."/>
            <person name="Goodwin L."/>
            <person name="Pitluck S."/>
            <person name="Davenport K."/>
            <person name="Detter J.C."/>
            <person name="Han C."/>
            <person name="Tapia R."/>
            <person name="Land M."/>
            <person name="Hauser L."/>
            <person name="Chang Y.-J."/>
            <person name="Jeffries C."/>
            <person name="Kyrpides N."/>
            <person name="Ivanova N."/>
            <person name="Mikhailova N."/>
            <person name="Blumer-Schuette S.E."/>
            <person name="Kelly R.M."/>
            <person name="Woyke T."/>
        </authorList>
    </citation>
    <scope>NUCLEOTIDE SEQUENCE</scope>
    <source>
        <strain>108</strain>
    </source>
</reference>
<dbReference type="STRING" id="632292.Calhy_2494"/>
<dbReference type="eggNOG" id="ENOG502Z80D">
    <property type="taxonomic scope" value="Bacteria"/>
</dbReference>
<evidence type="ECO:0000259" key="2">
    <source>
        <dbReference type="Pfam" id="PF09706"/>
    </source>
</evidence>
<evidence type="ECO:0000313" key="4">
    <source>
        <dbReference type="Proteomes" id="UP000006890"/>
    </source>
</evidence>
<dbReference type="AlphaFoldDB" id="E4Q9T3"/>
<feature type="coiled-coil region" evidence="1">
    <location>
        <begin position="193"/>
        <end position="220"/>
    </location>
</feature>